<dbReference type="OrthoDB" id="2361267at2"/>
<evidence type="ECO:0000313" key="1">
    <source>
        <dbReference type="EMBL" id="KRM31591.1"/>
    </source>
</evidence>
<sequence length="102" mass="11941">MNTAEFKSYVQAQSNIETIYLEKVTAKLTEQNEARKERVQLTPYKIQQNAEKLYDGVITDLYQKLQASIKSDQRDAWITYLSENEVLDNIELEMNEMSLDDD</sequence>
<protein>
    <submittedName>
        <fullName evidence="1">Uncharacterized protein</fullName>
    </submittedName>
</protein>
<name>X0PDX0_9LACO</name>
<evidence type="ECO:0000313" key="2">
    <source>
        <dbReference type="Proteomes" id="UP000051236"/>
    </source>
</evidence>
<keyword evidence="2" id="KW-1185">Reference proteome</keyword>
<dbReference type="AlphaFoldDB" id="X0PDX0"/>
<dbReference type="PATRIC" id="fig|1423734.3.peg.658"/>
<organism evidence="1 2">
    <name type="scientific">Agrilactobacillus composti DSM 18527 = JCM 14202</name>
    <dbReference type="NCBI Taxonomy" id="1423734"/>
    <lineage>
        <taxon>Bacteria</taxon>
        <taxon>Bacillati</taxon>
        <taxon>Bacillota</taxon>
        <taxon>Bacilli</taxon>
        <taxon>Lactobacillales</taxon>
        <taxon>Lactobacillaceae</taxon>
        <taxon>Agrilactobacillus</taxon>
    </lineage>
</organism>
<proteinExistence type="predicted"/>
<dbReference type="Proteomes" id="UP000051236">
    <property type="component" value="Unassembled WGS sequence"/>
</dbReference>
<dbReference type="STRING" id="1423734.FC83_GL000652"/>
<gene>
    <name evidence="1" type="ORF">FC83_GL000652</name>
</gene>
<comment type="caution">
    <text evidence="1">The sequence shown here is derived from an EMBL/GenBank/DDBJ whole genome shotgun (WGS) entry which is preliminary data.</text>
</comment>
<reference evidence="1 2" key="1">
    <citation type="journal article" date="2015" name="Genome Announc.">
        <title>Expanding the biotechnology potential of lactobacilli through comparative genomics of 213 strains and associated genera.</title>
        <authorList>
            <person name="Sun Z."/>
            <person name="Harris H.M."/>
            <person name="McCann A."/>
            <person name="Guo C."/>
            <person name="Argimon S."/>
            <person name="Zhang W."/>
            <person name="Yang X."/>
            <person name="Jeffery I.B."/>
            <person name="Cooney J.C."/>
            <person name="Kagawa T.F."/>
            <person name="Liu W."/>
            <person name="Song Y."/>
            <person name="Salvetti E."/>
            <person name="Wrobel A."/>
            <person name="Rasinkangas P."/>
            <person name="Parkhill J."/>
            <person name="Rea M.C."/>
            <person name="O'Sullivan O."/>
            <person name="Ritari J."/>
            <person name="Douillard F.P."/>
            <person name="Paul Ross R."/>
            <person name="Yang R."/>
            <person name="Briner A.E."/>
            <person name="Felis G.E."/>
            <person name="de Vos W.M."/>
            <person name="Barrangou R."/>
            <person name="Klaenhammer T.R."/>
            <person name="Caufield P.W."/>
            <person name="Cui Y."/>
            <person name="Zhang H."/>
            <person name="O'Toole P.W."/>
        </authorList>
    </citation>
    <scope>NUCLEOTIDE SEQUENCE [LARGE SCALE GENOMIC DNA]</scope>
    <source>
        <strain evidence="1 2">DSM 18527</strain>
    </source>
</reference>
<accession>X0PDX0</accession>
<dbReference type="EMBL" id="AZGA01000077">
    <property type="protein sequence ID" value="KRM31591.1"/>
    <property type="molecule type" value="Genomic_DNA"/>
</dbReference>
<dbReference type="RefSeq" id="WP_035451957.1">
    <property type="nucleotide sequence ID" value="NZ_AZGA01000077.1"/>
</dbReference>